<gene>
    <name evidence="1" type="ORF">LTS18_007376</name>
</gene>
<organism evidence="1 2">
    <name type="scientific">Coniosporium uncinatum</name>
    <dbReference type="NCBI Taxonomy" id="93489"/>
    <lineage>
        <taxon>Eukaryota</taxon>
        <taxon>Fungi</taxon>
        <taxon>Dikarya</taxon>
        <taxon>Ascomycota</taxon>
        <taxon>Pezizomycotina</taxon>
        <taxon>Dothideomycetes</taxon>
        <taxon>Dothideomycetes incertae sedis</taxon>
        <taxon>Coniosporium</taxon>
    </lineage>
</organism>
<dbReference type="EMBL" id="JAWDJW010006352">
    <property type="protein sequence ID" value="KAK3065177.1"/>
    <property type="molecule type" value="Genomic_DNA"/>
</dbReference>
<evidence type="ECO:0000313" key="2">
    <source>
        <dbReference type="Proteomes" id="UP001186974"/>
    </source>
</evidence>
<evidence type="ECO:0000313" key="1">
    <source>
        <dbReference type="EMBL" id="KAK3065177.1"/>
    </source>
</evidence>
<accession>A0ACC3DCC3</accession>
<keyword evidence="2" id="KW-1185">Reference proteome</keyword>
<name>A0ACC3DCC3_9PEZI</name>
<protein>
    <submittedName>
        <fullName evidence="1">Uncharacterized protein</fullName>
    </submittedName>
</protein>
<reference evidence="1" key="1">
    <citation type="submission" date="2024-09" db="EMBL/GenBank/DDBJ databases">
        <title>Black Yeasts Isolated from many extreme environments.</title>
        <authorList>
            <person name="Coleine C."/>
            <person name="Stajich J.E."/>
            <person name="Selbmann L."/>
        </authorList>
    </citation>
    <scope>NUCLEOTIDE SEQUENCE</scope>
    <source>
        <strain evidence="1">CCFEE 5737</strain>
    </source>
</reference>
<dbReference type="Proteomes" id="UP001186974">
    <property type="component" value="Unassembled WGS sequence"/>
</dbReference>
<comment type="caution">
    <text evidence="1">The sequence shown here is derived from an EMBL/GenBank/DDBJ whole genome shotgun (WGS) entry which is preliminary data.</text>
</comment>
<sequence>MSSSESPQEGSDRSRRPHEDEDNPFIAFRRHVDDQITSVMNTLVGLRCAIYQKGEASERARHQRYSEHLQRASEYKPHATPQQDKKIDEEEDSFGKRDRWATNFWEGMLENDKIAKEMYQGFQQGKARWMEEAERMMGEADKMREEMFGCPRRTQEDGAKGSQNVLIYRLRSSGRNGAVLLTPTAAPRTIHTYNTLSLAVQYPLPGRPHGASMSCPIHDEACPPSCDLHHSIKNPYSPLQLERHPRLGFEYGTQFRDAFEDLIRSRWGDELTTREEWIRNAAMQSAEWEAKMLEEYGTLKDLKASKTQQPQHDLWDLIKQDSDVQEEIANSARANGCPAFNENVKEEIANTARANGCPAFNPKLEEDEHDTEQDMYERTFADFYKPVQAQQAASAKDGKPSILATLTTTERQVLPDGSTTTRVVLG</sequence>
<proteinExistence type="predicted"/>